<name>R9WK65_LIMRT</name>
<dbReference type="PANTHER" id="PTHR13696">
    <property type="entry name" value="P-LOOP CONTAINING NUCLEOSIDE TRIPHOSPHATE HYDROLASE"/>
    <property type="match status" value="1"/>
</dbReference>
<dbReference type="HOGENOM" id="CLU_037612_4_2_9"/>
<gene>
    <name evidence="3" type="ORF">LRI_1899</name>
</gene>
<dbReference type="PANTHER" id="PTHR13696:SF99">
    <property type="entry name" value="COBYRINIC ACID AC-DIAMIDE SYNTHASE"/>
    <property type="match status" value="1"/>
</dbReference>
<geneLocation type="plasmid" evidence="3 4">
    <name>pLRI01</name>
</geneLocation>
<dbReference type="CDD" id="cd02042">
    <property type="entry name" value="ParAB_family"/>
    <property type="match status" value="1"/>
</dbReference>
<keyword evidence="1" id="KW-0175">Coiled coil</keyword>
<dbReference type="RefSeq" id="WP_016497267.1">
    <property type="nucleotide sequence ID" value="NC_021503.1"/>
</dbReference>
<dbReference type="Gene3D" id="3.40.50.300">
    <property type="entry name" value="P-loop containing nucleotide triphosphate hydrolases"/>
    <property type="match status" value="1"/>
</dbReference>
<sequence length="318" mass="36585">MPVLVYANFKGGVGKTTNSVMTAYQLAKKGYKVLVCDLDPQANATHLLTRTYTRQNNQSRKEFIKETVKKARKEKKTLTESDIEREVANVYDKRKLKELRIKKTMMLALSEEDIESAIVKVMNNLYLLPSDADFTAYPDYLEQTFMPNEENYKEKRVSYFAKQLSKVKDNYDFVIVDVPPTLSIYTDSAVYAADDIIIVLQTQQDSLDGAVAFFKYLQNIFDTYTTIDFDILGILPVLLENRVGLDSQILKDARATFGKEMVFKNIIKHMERLKRFGRAGIADKDAEFGKGDFHDIKVHYVYNKLSDEILERLKKLEG</sequence>
<dbReference type="InterPro" id="IPR027417">
    <property type="entry name" value="P-loop_NTPase"/>
</dbReference>
<dbReference type="InterPro" id="IPR050678">
    <property type="entry name" value="DNA_Partitioning_ATPase"/>
</dbReference>
<evidence type="ECO:0000259" key="2">
    <source>
        <dbReference type="Pfam" id="PF13614"/>
    </source>
</evidence>
<dbReference type="KEGG" id="lrt:LRI_1899"/>
<proteinExistence type="predicted"/>
<dbReference type="SUPFAM" id="SSF52540">
    <property type="entry name" value="P-loop containing nucleoside triphosphate hydrolases"/>
    <property type="match status" value="1"/>
</dbReference>
<evidence type="ECO:0000313" key="4">
    <source>
        <dbReference type="Proteomes" id="UP000014360"/>
    </source>
</evidence>
<dbReference type="Proteomes" id="UP000014360">
    <property type="component" value="Plasmid pLRI01"/>
</dbReference>
<feature type="domain" description="AAA" evidence="2">
    <location>
        <begin position="3"/>
        <end position="223"/>
    </location>
</feature>
<keyword evidence="3" id="KW-0614">Plasmid</keyword>
<accession>R9WK65</accession>
<dbReference type="InterPro" id="IPR025669">
    <property type="entry name" value="AAA_dom"/>
</dbReference>
<evidence type="ECO:0000256" key="1">
    <source>
        <dbReference type="SAM" id="Coils"/>
    </source>
</evidence>
<protein>
    <submittedName>
        <fullName evidence="3">CobQ/CobB/MinD/ParA nucleotide binding domain protein</fullName>
    </submittedName>
</protein>
<dbReference type="PATRIC" id="fig|1340495.3.peg.1902"/>
<dbReference type="Pfam" id="PF13614">
    <property type="entry name" value="AAA_31"/>
    <property type="match status" value="1"/>
</dbReference>
<organism evidence="3 4">
    <name type="scientific">Limosilactobacillus reuteri I5007</name>
    <dbReference type="NCBI Taxonomy" id="1340495"/>
    <lineage>
        <taxon>Bacteria</taxon>
        <taxon>Bacillati</taxon>
        <taxon>Bacillota</taxon>
        <taxon>Bacilli</taxon>
        <taxon>Lactobacillales</taxon>
        <taxon>Lactobacillaceae</taxon>
        <taxon>Limosilactobacillus</taxon>
    </lineage>
</organism>
<evidence type="ECO:0000313" key="3">
    <source>
        <dbReference type="EMBL" id="AGO00109.1"/>
    </source>
</evidence>
<feature type="coiled-coil region" evidence="1">
    <location>
        <begin position="54"/>
        <end position="81"/>
    </location>
</feature>
<reference evidence="3 4" key="1">
    <citation type="submission" date="2013-06" db="EMBL/GenBank/DDBJ databases">
        <title>The Complete Genome Sequence of Lactobacillus reuteri I5007, a Probiotic Strain Isolated from Healthy Pig.</title>
        <authorList>
            <person name="Hou C."/>
            <person name="Qiao S."/>
            <person name="Zeng X."/>
            <person name="Ma X."/>
            <person name="Yang F."/>
        </authorList>
    </citation>
    <scope>NUCLEOTIDE SEQUENCE [LARGE SCALE GENOMIC DNA]</scope>
    <source>
        <strain evidence="3 4">I5007</strain>
        <plasmid evidence="3 4">pLRI01</plasmid>
    </source>
</reference>
<dbReference type="AlphaFoldDB" id="R9WK65"/>
<dbReference type="EMBL" id="CP006012">
    <property type="protein sequence ID" value="AGO00109.1"/>
    <property type="molecule type" value="Genomic_DNA"/>
</dbReference>